<evidence type="ECO:0000259" key="6">
    <source>
        <dbReference type="Pfam" id="PF07637"/>
    </source>
</evidence>
<dbReference type="InterPro" id="IPR013042">
    <property type="entry name" value="DUF1592"/>
</dbReference>
<feature type="domain" description="DUF1585" evidence="2">
    <location>
        <begin position="734"/>
        <end position="807"/>
    </location>
</feature>
<reference evidence="7" key="2">
    <citation type="submission" date="2020-09" db="EMBL/GenBank/DDBJ databases">
        <authorList>
            <person name="Sun Q."/>
            <person name="Kim S."/>
        </authorList>
    </citation>
    <scope>NUCLEOTIDE SEQUENCE</scope>
    <source>
        <strain evidence="7">KCTC 12988</strain>
    </source>
</reference>
<gene>
    <name evidence="7" type="ORF">GCM10007100_36300</name>
</gene>
<dbReference type="Pfam" id="PF07631">
    <property type="entry name" value="PSD4"/>
    <property type="match status" value="1"/>
</dbReference>
<evidence type="ECO:0000256" key="1">
    <source>
        <dbReference type="SAM" id="SignalP"/>
    </source>
</evidence>
<evidence type="ECO:0000259" key="3">
    <source>
        <dbReference type="Pfam" id="PF07626"/>
    </source>
</evidence>
<protein>
    <submittedName>
        <fullName evidence="7">Cytochrome c</fullName>
    </submittedName>
</protein>
<proteinExistence type="predicted"/>
<accession>A0A918TZ29</accession>
<name>A0A918TZ29_9BACT</name>
<dbReference type="Pfam" id="PF07624">
    <property type="entry name" value="PSD2"/>
    <property type="match status" value="1"/>
</dbReference>
<dbReference type="InterPro" id="IPR013043">
    <property type="entry name" value="DUF1595"/>
</dbReference>
<dbReference type="InterPro" id="IPR013039">
    <property type="entry name" value="DUF1588"/>
</dbReference>
<organism evidence="7 8">
    <name type="scientific">Roseibacillus persicicus</name>
    <dbReference type="NCBI Taxonomy" id="454148"/>
    <lineage>
        <taxon>Bacteria</taxon>
        <taxon>Pseudomonadati</taxon>
        <taxon>Verrucomicrobiota</taxon>
        <taxon>Verrucomicrobiia</taxon>
        <taxon>Verrucomicrobiales</taxon>
        <taxon>Verrucomicrobiaceae</taxon>
        <taxon>Roseibacillus</taxon>
    </lineage>
</organism>
<dbReference type="Pfam" id="PF07627">
    <property type="entry name" value="PSCyt3"/>
    <property type="match status" value="1"/>
</dbReference>
<feature type="domain" description="DUF1592" evidence="5">
    <location>
        <begin position="472"/>
        <end position="598"/>
    </location>
</feature>
<dbReference type="EMBL" id="BMXI01000019">
    <property type="protein sequence ID" value="GHC65292.1"/>
    <property type="molecule type" value="Genomic_DNA"/>
</dbReference>
<dbReference type="InterPro" id="IPR013036">
    <property type="entry name" value="DUF1587"/>
</dbReference>
<feature type="domain" description="DUF1587" evidence="3">
    <location>
        <begin position="137"/>
        <end position="200"/>
    </location>
</feature>
<dbReference type="Pfam" id="PF07626">
    <property type="entry name" value="PSD3"/>
    <property type="match status" value="1"/>
</dbReference>
<dbReference type="Proteomes" id="UP000644507">
    <property type="component" value="Unassembled WGS sequence"/>
</dbReference>
<feature type="signal peptide" evidence="1">
    <location>
        <begin position="1"/>
        <end position="36"/>
    </location>
</feature>
<feature type="domain" description="DUF1588" evidence="4">
    <location>
        <begin position="620"/>
        <end position="715"/>
    </location>
</feature>
<dbReference type="RefSeq" id="WP_189573412.1">
    <property type="nucleotide sequence ID" value="NZ_BMXI01000019.1"/>
</dbReference>
<evidence type="ECO:0000313" key="8">
    <source>
        <dbReference type="Proteomes" id="UP000644507"/>
    </source>
</evidence>
<dbReference type="Pfam" id="PF07637">
    <property type="entry name" value="PSD5"/>
    <property type="match status" value="1"/>
</dbReference>
<keyword evidence="8" id="KW-1185">Reference proteome</keyword>
<feature type="chain" id="PRO_5037564076" evidence="1">
    <location>
        <begin position="37"/>
        <end position="810"/>
    </location>
</feature>
<comment type="caution">
    <text evidence="7">The sequence shown here is derived from an EMBL/GenBank/DDBJ whole genome shotgun (WGS) entry which is preliminary data.</text>
</comment>
<evidence type="ECO:0000259" key="5">
    <source>
        <dbReference type="Pfam" id="PF07631"/>
    </source>
</evidence>
<evidence type="ECO:0000313" key="7">
    <source>
        <dbReference type="EMBL" id="GHC65292.1"/>
    </source>
</evidence>
<dbReference type="AlphaFoldDB" id="A0A918TZ29"/>
<keyword evidence="1" id="KW-0732">Signal</keyword>
<evidence type="ECO:0000259" key="4">
    <source>
        <dbReference type="Pfam" id="PF07627"/>
    </source>
</evidence>
<dbReference type="InterPro" id="IPR011478">
    <property type="entry name" value="DUF1585"/>
</dbReference>
<reference evidence="7" key="1">
    <citation type="journal article" date="2014" name="Int. J. Syst. Evol. Microbiol.">
        <title>Complete genome sequence of Corynebacterium casei LMG S-19264T (=DSM 44701T), isolated from a smear-ripened cheese.</title>
        <authorList>
            <consortium name="US DOE Joint Genome Institute (JGI-PGF)"/>
            <person name="Walter F."/>
            <person name="Albersmeier A."/>
            <person name="Kalinowski J."/>
            <person name="Ruckert C."/>
        </authorList>
    </citation>
    <scope>NUCLEOTIDE SEQUENCE</scope>
    <source>
        <strain evidence="7">KCTC 12988</strain>
    </source>
</reference>
<sequence>MVSPRPHFPFNTRHWFRRICLLLAVGTVFSHTRAFANPIEIPETLDDVLAFYCYDCHDDSISKGGLDLTSTPFDLGDKQLFSDWIHVFDRIKKGEMPPHDEEQPTTQEREDFLAELNAILLEADQKQVAEKGRVHGRRLTRIEYEHTLQDLLGIKIPLSNLLPADESGKDFETIADAQRLSHFHLSQYLEAADQALEEAMNRASRGEQQFYRKFNAKQLTAESRSVGQNYRGPQAINGRIYSWARAISFNGNMAATRVPASGWYRITVKNVQGVNPGPDGAVWATLKIGSGRSNEPIQFVADIIEATGDPKDFVCDAWMQAGHLVEIQPAEGTNKLVRIDPEARKKDLHFYHGRNLEQEGYAAIAFDSLTLQRVYPAGTRNKIRNRLLPGIQFSGGKPVLQNPDREIKRLITRFAYQAFRRPVSSSQLTPYLELALARYDETNDLFEALREGYRAILCSPRFLTFVEPPGQLDDYAIASRLSYLFWSSLPDQTLMKKAAEGKLRNQQVLLNQANRLLAHPKSERFFVNFTDQWLQLNQIGFTSPDPRRFRQFDPVLQESMVRETRAFVRELFDKDLSVRNFVQSDFSFLNTRLKTHYQMDDATVKAGYGLQKIPSGENARSGLITQGSILKITADGSVTSPVIRGVWIGERILGRHIPPPPANVPAIEPDIRGAISIRDQLEKHRADKSCAACHLKIDPPGFALESYDPVGRWREFYGKANRSAKIDPSGITLDGQQFEDIREWKAHFAKQHEILARAFAGNLLAYSTGADVRFSDRPVIEDILKTTKKDDYGVLSLLQAVITSDSFLKK</sequence>
<feature type="domain" description="DUF1595" evidence="6">
    <location>
        <begin position="408"/>
        <end position="467"/>
    </location>
</feature>
<evidence type="ECO:0000259" key="2">
    <source>
        <dbReference type="Pfam" id="PF07624"/>
    </source>
</evidence>